<reference evidence="3" key="1">
    <citation type="submission" date="2014-03" db="EMBL/GenBank/DDBJ databases">
        <authorList>
            <person name="Aksoy S."/>
            <person name="Warren W."/>
            <person name="Wilson R.K."/>
        </authorList>
    </citation>
    <scope>NUCLEOTIDE SEQUENCE [LARGE SCALE GENOMIC DNA]</scope>
    <source>
        <strain evidence="3">IAEA</strain>
    </source>
</reference>
<dbReference type="Proteomes" id="UP000092445">
    <property type="component" value="Unassembled WGS sequence"/>
</dbReference>
<evidence type="ECO:0000256" key="1">
    <source>
        <dbReference type="SAM" id="Phobius"/>
    </source>
</evidence>
<sequence length="124" mass="14183">MLANKPSIKSTVIHIEIALPNTNRFSFTNINFNIRDLFEIGSISRLRYFYNVLYDRLSAGNGYSLISYALVSLCISYLLRFNTSLVPCLIDNDFLTHIKISQCCLSHAPKTILEIHICTELIKH</sequence>
<keyword evidence="3" id="KW-1185">Reference proteome</keyword>
<proteinExistence type="predicted"/>
<dbReference type="EnsemblMetazoa" id="GPAI017131-RA">
    <property type="protein sequence ID" value="GPAI017131-PA"/>
    <property type="gene ID" value="GPAI017131"/>
</dbReference>
<keyword evidence="1" id="KW-0472">Membrane</keyword>
<keyword evidence="1" id="KW-1133">Transmembrane helix</keyword>
<dbReference type="AlphaFoldDB" id="A0A1A9ZJW2"/>
<protein>
    <submittedName>
        <fullName evidence="2">Uncharacterized protein</fullName>
    </submittedName>
</protein>
<name>A0A1A9ZJW2_GLOPL</name>
<dbReference type="VEuPathDB" id="VectorBase:GPAI017131"/>
<organism evidence="2 3">
    <name type="scientific">Glossina pallidipes</name>
    <name type="common">Tsetse fly</name>
    <dbReference type="NCBI Taxonomy" id="7398"/>
    <lineage>
        <taxon>Eukaryota</taxon>
        <taxon>Metazoa</taxon>
        <taxon>Ecdysozoa</taxon>
        <taxon>Arthropoda</taxon>
        <taxon>Hexapoda</taxon>
        <taxon>Insecta</taxon>
        <taxon>Pterygota</taxon>
        <taxon>Neoptera</taxon>
        <taxon>Endopterygota</taxon>
        <taxon>Diptera</taxon>
        <taxon>Brachycera</taxon>
        <taxon>Muscomorpha</taxon>
        <taxon>Hippoboscoidea</taxon>
        <taxon>Glossinidae</taxon>
        <taxon>Glossina</taxon>
    </lineage>
</organism>
<evidence type="ECO:0000313" key="3">
    <source>
        <dbReference type="Proteomes" id="UP000092445"/>
    </source>
</evidence>
<feature type="transmembrane region" description="Helical" evidence="1">
    <location>
        <begin position="62"/>
        <end position="79"/>
    </location>
</feature>
<reference evidence="2" key="2">
    <citation type="submission" date="2020-05" db="UniProtKB">
        <authorList>
            <consortium name="EnsemblMetazoa"/>
        </authorList>
    </citation>
    <scope>IDENTIFICATION</scope>
    <source>
        <strain evidence="2">IAEA</strain>
    </source>
</reference>
<evidence type="ECO:0000313" key="2">
    <source>
        <dbReference type="EnsemblMetazoa" id="GPAI017131-PA"/>
    </source>
</evidence>
<accession>A0A1A9ZJW2</accession>
<keyword evidence="1" id="KW-0812">Transmembrane</keyword>